<gene>
    <name evidence="8" type="ORF">MHIP_02180</name>
</gene>
<keyword evidence="5" id="KW-0676">Redox-active center</keyword>
<dbReference type="SUPFAM" id="SSF52833">
    <property type="entry name" value="Thioredoxin-like"/>
    <property type="match status" value="1"/>
</dbReference>
<evidence type="ECO:0000256" key="6">
    <source>
        <dbReference type="SAM" id="MobiDB-lite"/>
    </source>
</evidence>
<dbReference type="InterPro" id="IPR017937">
    <property type="entry name" value="Thioredoxin_CS"/>
</dbReference>
<keyword evidence="4" id="KW-1015">Disulfide bond</keyword>
<accession>A0A7I9ZFC5</accession>
<dbReference type="InterPro" id="IPR013740">
    <property type="entry name" value="Redoxin"/>
</dbReference>
<dbReference type="InterPro" id="IPR050553">
    <property type="entry name" value="Thioredoxin_ResA/DsbE_sf"/>
</dbReference>
<dbReference type="PANTHER" id="PTHR42852:SF6">
    <property type="entry name" value="THIOL:DISULFIDE INTERCHANGE PROTEIN DSBE"/>
    <property type="match status" value="1"/>
</dbReference>
<feature type="region of interest" description="Disordered" evidence="6">
    <location>
        <begin position="29"/>
        <end position="77"/>
    </location>
</feature>
<dbReference type="PROSITE" id="PS00194">
    <property type="entry name" value="THIOREDOXIN_1"/>
    <property type="match status" value="1"/>
</dbReference>
<dbReference type="AlphaFoldDB" id="A0A7I9ZFC5"/>
<dbReference type="Pfam" id="PF08534">
    <property type="entry name" value="Redoxin"/>
    <property type="match status" value="1"/>
</dbReference>
<evidence type="ECO:0000256" key="3">
    <source>
        <dbReference type="ARBA" id="ARBA00022968"/>
    </source>
</evidence>
<sequence>MSTSVRWSIVALVVVIALSVALWSELDAGNDGGEQASSSQDTVSARDRRDADTPEALAGPRARADLEPCPAPGPTQGPEALRGLVLECAGDGSRVDVAAAVAGRPTVLNLWAYWCGPCADELPAMAEYARRVGPDVLVLTVHQDENESAALLRLAELGVHLPTLQDGRRSVAAALQVPNVMPATVILRPDGSVAEILPRSFATVDEIAEAVDPKLGVAEMAGTGR</sequence>
<evidence type="ECO:0000256" key="1">
    <source>
        <dbReference type="ARBA" id="ARBA00004196"/>
    </source>
</evidence>
<evidence type="ECO:0000259" key="7">
    <source>
        <dbReference type="PROSITE" id="PS51352"/>
    </source>
</evidence>
<keyword evidence="3" id="KW-0735">Signal-anchor</keyword>
<dbReference type="GO" id="GO:0017004">
    <property type="term" value="P:cytochrome complex assembly"/>
    <property type="evidence" value="ECO:0007669"/>
    <property type="project" value="UniProtKB-KW"/>
</dbReference>
<evidence type="ECO:0000256" key="5">
    <source>
        <dbReference type="ARBA" id="ARBA00023284"/>
    </source>
</evidence>
<dbReference type="EMBL" id="BLLB01000002">
    <property type="protein sequence ID" value="GFG99734.1"/>
    <property type="molecule type" value="Genomic_DNA"/>
</dbReference>
<protein>
    <submittedName>
        <fullName evidence="8">Membrane protein</fullName>
    </submittedName>
</protein>
<dbReference type="RefSeq" id="WP_163886499.1">
    <property type="nucleotide sequence ID" value="NZ_BLLB01000002.1"/>
</dbReference>
<keyword evidence="2" id="KW-0201">Cytochrome c-type biogenesis</keyword>
<dbReference type="CDD" id="cd02966">
    <property type="entry name" value="TlpA_like_family"/>
    <property type="match status" value="1"/>
</dbReference>
<dbReference type="GO" id="GO:0030313">
    <property type="term" value="C:cell envelope"/>
    <property type="evidence" value="ECO:0007669"/>
    <property type="project" value="UniProtKB-SubCell"/>
</dbReference>
<dbReference type="InterPro" id="IPR036249">
    <property type="entry name" value="Thioredoxin-like_sf"/>
</dbReference>
<comment type="subcellular location">
    <subcellularLocation>
        <location evidence="1">Cell envelope</location>
    </subcellularLocation>
</comment>
<comment type="caution">
    <text evidence="8">The sequence shown here is derived from an EMBL/GenBank/DDBJ whole genome shotgun (WGS) entry which is preliminary data.</text>
</comment>
<evidence type="ECO:0000256" key="2">
    <source>
        <dbReference type="ARBA" id="ARBA00022748"/>
    </source>
</evidence>
<keyword evidence="9" id="KW-1185">Reference proteome</keyword>
<dbReference type="Proteomes" id="UP000465304">
    <property type="component" value="Unassembled WGS sequence"/>
</dbReference>
<reference evidence="8 9" key="1">
    <citation type="journal article" date="2019" name="Emerg. Microbes Infect.">
        <title>Comprehensive subspecies identification of 175 nontuberculous mycobacteria species based on 7547 genomic profiles.</title>
        <authorList>
            <person name="Matsumoto Y."/>
            <person name="Kinjo T."/>
            <person name="Motooka D."/>
            <person name="Nabeya D."/>
            <person name="Jung N."/>
            <person name="Uechi K."/>
            <person name="Horii T."/>
            <person name="Iida T."/>
            <person name="Fujita J."/>
            <person name="Nakamura S."/>
        </authorList>
    </citation>
    <scope>NUCLEOTIDE SEQUENCE [LARGE SCALE GENOMIC DNA]</scope>
    <source>
        <strain evidence="8 9">JCM 30996</strain>
    </source>
</reference>
<dbReference type="InterPro" id="IPR013766">
    <property type="entry name" value="Thioredoxin_domain"/>
</dbReference>
<keyword evidence="3" id="KW-0812">Transmembrane</keyword>
<evidence type="ECO:0000313" key="8">
    <source>
        <dbReference type="EMBL" id="GFG99734.1"/>
    </source>
</evidence>
<dbReference type="Gene3D" id="3.40.30.10">
    <property type="entry name" value="Glutaredoxin"/>
    <property type="match status" value="1"/>
</dbReference>
<name>A0A7I9ZFC5_9MYCO</name>
<evidence type="ECO:0000313" key="9">
    <source>
        <dbReference type="Proteomes" id="UP000465304"/>
    </source>
</evidence>
<dbReference type="PROSITE" id="PS51352">
    <property type="entry name" value="THIOREDOXIN_2"/>
    <property type="match status" value="1"/>
</dbReference>
<evidence type="ECO:0000256" key="4">
    <source>
        <dbReference type="ARBA" id="ARBA00023157"/>
    </source>
</evidence>
<feature type="domain" description="Thioredoxin" evidence="7">
    <location>
        <begin position="65"/>
        <end position="216"/>
    </location>
</feature>
<proteinExistence type="predicted"/>
<dbReference type="GO" id="GO:0016491">
    <property type="term" value="F:oxidoreductase activity"/>
    <property type="evidence" value="ECO:0007669"/>
    <property type="project" value="InterPro"/>
</dbReference>
<dbReference type="PANTHER" id="PTHR42852">
    <property type="entry name" value="THIOL:DISULFIDE INTERCHANGE PROTEIN DSBE"/>
    <property type="match status" value="1"/>
</dbReference>
<organism evidence="8 9">
    <name type="scientific">Mycolicibacterium hippocampi</name>
    <dbReference type="NCBI Taxonomy" id="659824"/>
    <lineage>
        <taxon>Bacteria</taxon>
        <taxon>Bacillati</taxon>
        <taxon>Actinomycetota</taxon>
        <taxon>Actinomycetes</taxon>
        <taxon>Mycobacteriales</taxon>
        <taxon>Mycobacteriaceae</taxon>
        <taxon>Mycolicibacterium</taxon>
    </lineage>
</organism>